<name>A0A8B7ZPF5_ACAPL</name>
<dbReference type="GeneID" id="110988357"/>
<dbReference type="AlphaFoldDB" id="A0A8B7ZPF5"/>
<protein>
    <submittedName>
        <fullName evidence="2">Uncharacterized protein LOC110988357</fullName>
    </submittedName>
</protein>
<dbReference type="Proteomes" id="UP000694845">
    <property type="component" value="Unplaced"/>
</dbReference>
<evidence type="ECO:0000313" key="1">
    <source>
        <dbReference type="Proteomes" id="UP000694845"/>
    </source>
</evidence>
<reference evidence="2" key="1">
    <citation type="submission" date="2025-08" db="UniProtKB">
        <authorList>
            <consortium name="RefSeq"/>
        </authorList>
    </citation>
    <scope>IDENTIFICATION</scope>
</reference>
<evidence type="ECO:0000313" key="2">
    <source>
        <dbReference type="RefSeq" id="XP_022107463.1"/>
    </source>
</evidence>
<gene>
    <name evidence="2" type="primary">LOC110988357</name>
</gene>
<dbReference type="RefSeq" id="XP_022107463.1">
    <property type="nucleotide sequence ID" value="XM_022251771.1"/>
</dbReference>
<organism evidence="1 2">
    <name type="scientific">Acanthaster planci</name>
    <name type="common">Crown-of-thorns starfish</name>
    <dbReference type="NCBI Taxonomy" id="133434"/>
    <lineage>
        <taxon>Eukaryota</taxon>
        <taxon>Metazoa</taxon>
        <taxon>Echinodermata</taxon>
        <taxon>Eleutherozoa</taxon>
        <taxon>Asterozoa</taxon>
        <taxon>Asteroidea</taxon>
        <taxon>Valvatacea</taxon>
        <taxon>Valvatida</taxon>
        <taxon>Acanthasteridae</taxon>
        <taxon>Acanthaster</taxon>
    </lineage>
</organism>
<keyword evidence="1" id="KW-1185">Reference proteome</keyword>
<sequence length="247" mass="28983">MCTGRLGNNNGLYNQLIQRAHKLHETSSLQFRQHDTKLDFWGGHQQHVIMARIKVFVISASNVRVVRAWPRRIFHLQVYPQKKWYFRRGFVVTEFLSEEEEKEEKKNMQEFDQAPKRNRSWRAINHLRPRSCHAMDTNKHHFKTAFRFQSRNSVRRHLPLGSRRTDSQTDIQLEKADPSWRSLASATLSSTLPKALMPDYLSALNIPHDRVSWLVNFRACSTCPDADAPRYLLESQNIADTCMHTTI</sequence>
<proteinExistence type="predicted"/>
<accession>A0A8B7ZPF5</accession>
<dbReference type="KEGG" id="aplc:110988357"/>